<keyword evidence="3" id="KW-1185">Reference proteome</keyword>
<evidence type="ECO:0000313" key="2">
    <source>
        <dbReference type="EMBL" id="PKU21995.1"/>
    </source>
</evidence>
<dbReference type="RefSeq" id="WP_101253217.1">
    <property type="nucleotide sequence ID" value="NZ_PIUM01000040.1"/>
</dbReference>
<dbReference type="AlphaFoldDB" id="A0A2N3PNN0"/>
<gene>
    <name evidence="2" type="ORF">CWS72_24125</name>
</gene>
<evidence type="ECO:0000313" key="3">
    <source>
        <dbReference type="Proteomes" id="UP000233293"/>
    </source>
</evidence>
<accession>A0A2N3PNN0</accession>
<dbReference type="EMBL" id="PIUM01000040">
    <property type="protein sequence ID" value="PKU21995.1"/>
    <property type="molecule type" value="Genomic_DNA"/>
</dbReference>
<proteinExistence type="predicted"/>
<sequence>MSAPVLVRHDAQGTAAEAVLDVRESKSRICAIHGAVADFVRKGLPSLGRSFAQMGRSTVSGAAFAVTHSPVHSYQALVTWVKADPMRAFGYAGLASDVALMAAGGISSDPMVALSGLSGMALETLLSVYGERMAPVANAMMVVQGVSMALAGAGATSPQMRSVGEIVDGLAIAGGAVLLGKDDWKRLYFKRPKSGGGSEKSTKVSPIIDVASSTSHAVAVNADMGDLGRKLQAFSKKFSGGILTSKNLTAALFTAGDIGLAKAALWERNPLLMAAAAFSILSTLCMRVDKTETHVQSARPSGDLLSGEDGEDGPVPGAGRR</sequence>
<protein>
    <submittedName>
        <fullName evidence="2">Uncharacterized protein</fullName>
    </submittedName>
</protein>
<dbReference type="Proteomes" id="UP000233293">
    <property type="component" value="Unassembled WGS sequence"/>
</dbReference>
<reference evidence="3" key="1">
    <citation type="submission" date="2017-12" db="EMBL/GenBank/DDBJ databases">
        <title>Draft genome sequence of Telmatospirillum siberiense 26-4b1T, an acidotolerant peatland alphaproteobacterium potentially involved in sulfur cycling.</title>
        <authorList>
            <person name="Hausmann B."/>
            <person name="Pjevac P."/>
            <person name="Schreck K."/>
            <person name="Herbold C.W."/>
            <person name="Daims H."/>
            <person name="Wagner M."/>
            <person name="Pester M."/>
            <person name="Loy A."/>
        </authorList>
    </citation>
    <scope>NUCLEOTIDE SEQUENCE [LARGE SCALE GENOMIC DNA]</scope>
    <source>
        <strain evidence="3">26-4b1</strain>
    </source>
</reference>
<comment type="caution">
    <text evidence="2">The sequence shown here is derived from an EMBL/GenBank/DDBJ whole genome shotgun (WGS) entry which is preliminary data.</text>
</comment>
<feature type="region of interest" description="Disordered" evidence="1">
    <location>
        <begin position="296"/>
        <end position="321"/>
    </location>
</feature>
<organism evidence="2 3">
    <name type="scientific">Telmatospirillum siberiense</name>
    <dbReference type="NCBI Taxonomy" id="382514"/>
    <lineage>
        <taxon>Bacteria</taxon>
        <taxon>Pseudomonadati</taxon>
        <taxon>Pseudomonadota</taxon>
        <taxon>Alphaproteobacteria</taxon>
        <taxon>Rhodospirillales</taxon>
        <taxon>Rhodospirillaceae</taxon>
        <taxon>Telmatospirillum</taxon>
    </lineage>
</organism>
<evidence type="ECO:0000256" key="1">
    <source>
        <dbReference type="SAM" id="MobiDB-lite"/>
    </source>
</evidence>
<name>A0A2N3PNN0_9PROT</name>